<feature type="transmembrane region" description="Helical" evidence="11">
    <location>
        <begin position="494"/>
        <end position="518"/>
    </location>
</feature>
<feature type="region of interest" description="Disordered" evidence="10">
    <location>
        <begin position="1127"/>
        <end position="1146"/>
    </location>
</feature>
<feature type="transmembrane region" description="Helical" evidence="11">
    <location>
        <begin position="619"/>
        <end position="652"/>
    </location>
</feature>
<keyword evidence="5 11" id="KW-0812">Transmembrane</keyword>
<keyword evidence="18" id="KW-1185">Reference proteome</keyword>
<feature type="domain" description="Piezo non-specific cation channel cap" evidence="12">
    <location>
        <begin position="1781"/>
        <end position="1848"/>
    </location>
</feature>
<keyword evidence="4" id="KW-1003">Cell membrane</keyword>
<dbReference type="GO" id="GO:0008381">
    <property type="term" value="F:mechanosensitive monoatomic ion channel activity"/>
    <property type="evidence" value="ECO:0007669"/>
    <property type="project" value="InterPro"/>
</dbReference>
<dbReference type="InterPro" id="IPR056769">
    <property type="entry name" value="Piezo_TM1-24"/>
</dbReference>
<evidence type="ECO:0000259" key="14">
    <source>
        <dbReference type="Pfam" id="PF23188"/>
    </source>
</evidence>
<dbReference type="GO" id="GO:0005886">
    <property type="term" value="C:plasma membrane"/>
    <property type="evidence" value="ECO:0007669"/>
    <property type="project" value="UniProtKB-SubCell"/>
</dbReference>
<feature type="transmembrane region" description="Helical" evidence="11">
    <location>
        <begin position="530"/>
        <end position="557"/>
    </location>
</feature>
<evidence type="ECO:0000259" key="16">
    <source>
        <dbReference type="Pfam" id="PF24874"/>
    </source>
</evidence>
<feature type="transmembrane region" description="Helical" evidence="11">
    <location>
        <begin position="972"/>
        <end position="994"/>
    </location>
</feature>
<evidence type="ECO:0000313" key="17">
    <source>
        <dbReference type="EMBL" id="MXQ85070.1"/>
    </source>
</evidence>
<feature type="transmembrane region" description="Helical" evidence="11">
    <location>
        <begin position="1354"/>
        <end position="1376"/>
    </location>
</feature>
<feature type="transmembrane region" description="Helical" evidence="11">
    <location>
        <begin position="365"/>
        <end position="388"/>
    </location>
</feature>
<evidence type="ECO:0000259" key="13">
    <source>
        <dbReference type="Pfam" id="PF15917"/>
    </source>
</evidence>
<feature type="domain" description="Piezo THU9 and anchor" evidence="16">
    <location>
        <begin position="1400"/>
        <end position="1568"/>
    </location>
</feature>
<evidence type="ECO:0000313" key="18">
    <source>
        <dbReference type="Proteomes" id="UP000322234"/>
    </source>
</evidence>
<evidence type="ECO:0000256" key="9">
    <source>
        <dbReference type="ARBA" id="ARBA00023303"/>
    </source>
</evidence>
<protein>
    <recommendedName>
        <fullName evidence="19">Piezo-type mechanosensitive ion channel component</fullName>
    </recommendedName>
</protein>
<accession>A0A6B0R5Y1</accession>
<sequence>MLEELANLKGSWVASPQGPKTPIWIGEKGTLYAPKMRYRIAAVSVLQLCLQVTDSKQPHPSQKWPGLAAAPTPFPSSAGAALFRNALFGYALFTGGQGAEERTGRTPCKDAGVAGQPRAHGFRGDVQASPRVLLPCSLLSGSTKLFLRAVWATSVLFLLLQGALQVAFISLGPEGAVWEEAVQHLGIVRFSWVDAKDVVRLLAPDIGMARVGLVTSKLGHELVRPPGTTAPSPFDTMDHEEDKTAGERHSMEHCESDIEGDVISWCSDLRGEKATEAKGTREEWVLKVAAFTSSLKGVLEPFFPTTWKVLVTLLPGAAGGKRLPIMWVGVVSPRMISPSMTSAVYFGAFLGLGSWWACGRALSTVAFSTLCVFMAIFTAGHLGGLYLYQLPFFQNCVPPDDIYARLLGMTALIRTNHTGFWKLHLHPGLSWPEIVNPLILLLSYYTLILLLQQQALQPGDTLPPPPHTESGLSCTSVLGYLATRHSHVPALITMMVWSICFTGWPGCLLLLWACVIWMARDPCCLALRSIPFLVGYASLLIILSFMSLYASVFWLLLWQRVSKSRRLVEEEAWRGDPGDVSEGNGEALWPVSQKSECSPASPPAQGPAASSSLLVEYRLYLGAALCFAVSFASKVVVYRVVYVLLFLFWVTWHQLRDLGLQRFHAAMLFAELLLPTALLLAGILQCRYRNEDLRKTTGLRNSPITWKGSSDRLKVIPGKLQKRLRHSGEEEATQNCADKASTSKWKAEESGRLGRKVPAEEETSDLDLAVDKLTDGFQKFLENVWACVIVVCKVMYQLKWVVPSACASNCTQLCFIAALHTVGQRMDFYALIHLIRLVYLLNLWWRKAITEVWPRYCGFLVSLTIFQYFLCLGLSPALSKDDLWKALLCLLNDIIFPFHWPLQSSSSYLDMVKVAVFCYHFWFVLCLVFLVGTTRIHVLSVRYLVAFGYFMLQGSHLLLQPAKTILQSWDCLVAYSALVVAVKTFLSVGACMYLEALLKTHCWLVHTFGLSCTVPGYQLAIPGDEAYEPPEKEAGILWDTVCLIFLLIQRRIFLSYYHLYEVADLEAAQALASRKKSLRPEMRHCSAYGALTSCECYIIYLDALWKRKRVPPRALLQDGSYAFFETDSKKEEPQEGSEAEITDQQPKPRTAFQATVVVKYFSQFGLFPWTTKHHAGIIREKPFSLPSILRVEKRDGSMLGDLVQLLALFSHRSTMQGLGLWDQPPYDQSHCKGHLASRQWAPLEMGRLDPSSQELPLSPPAPHWAFWRRWWATGHRGRLHPTCPGPQALQGLAQGGTLIGLNTETSAEPGKIVVNQEGRIQHHRVSCGSLQIYHSIRRFFSNLRQPPASPVHDVCTLAFLEEVLNLVIILFSYWAFGKHLAADLAELLSEEMVPGAFLAVLGKCAFQLLLILGTHFWLFFVLPGVTSRWYNLNHEAQTWYLVKCIYFGLPAYQIRHGYPNWILGNCLTKNFSLVNLILFKGFLVVPVLLELRAVIYWMWTNTSLSLSSWTCLEDLYTNIFIMKCHQESEKKYPQPPGRPQKRAMKYGLGGITTFALVFLMWFPLVFMSLVKMVGGVTNQPLQVSVKIAINGYETLFSMSAQHHNLVPFLDADYDQLTQQYALHPSAIQFLVDYRPEDIVLAKIKSHASLVWGISPTDLSAMVQELAKTTAICITPSWAVQRMLPGLIPKALRITEGTEVKMAHQLEVGKDPPLPHIASLPPDGAAREGGGGQLPPYPVLSPAAHFHRPWDVDLLAFRNATIQLQQLRPVEAPMASPAAECIVGLYVSVVMVAAKFIQDHFLRIAHSIMYDQLPDVDHMLGLCTDIFLVHRLGELQLEQELSTRLTFLYCA</sequence>
<feature type="transmembrane region" description="Helical" evidence="11">
    <location>
        <begin position="1477"/>
        <end position="1499"/>
    </location>
</feature>
<feature type="domain" description="Piezo transmembrane helical unit" evidence="14">
    <location>
        <begin position="1152"/>
        <end position="1222"/>
    </location>
</feature>
<dbReference type="InterPro" id="IPR031805">
    <property type="entry name" value="Piezo_TM25-28"/>
</dbReference>
<keyword evidence="6 11" id="KW-1133">Transmembrane helix</keyword>
<dbReference type="EMBL" id="VBQZ03000024">
    <property type="protein sequence ID" value="MXQ85070.1"/>
    <property type="molecule type" value="Genomic_DNA"/>
</dbReference>
<keyword evidence="7" id="KW-0406">Ion transport</keyword>
<dbReference type="Pfam" id="PF24871">
    <property type="entry name" value="Piezo_TM1-24"/>
    <property type="match status" value="2"/>
</dbReference>
<dbReference type="Pfam" id="PF12166">
    <property type="entry name" value="Piezo_cap"/>
    <property type="match status" value="2"/>
</dbReference>
<feature type="transmembrane region" description="Helical" evidence="11">
    <location>
        <begin position="852"/>
        <end position="871"/>
    </location>
</feature>
<gene>
    <name evidence="17" type="ORF">E5288_WYG004080</name>
</gene>
<comment type="subcellular location">
    <subcellularLocation>
        <location evidence="1">Cell membrane</location>
        <topology evidence="1">Multi-pass membrane protein</topology>
    </subcellularLocation>
</comment>
<dbReference type="Pfam" id="PF15917">
    <property type="entry name" value="Piezo_TM25-28"/>
    <property type="match status" value="1"/>
</dbReference>
<feature type="transmembrane region" description="Helical" evidence="11">
    <location>
        <begin position="1546"/>
        <end position="1570"/>
    </location>
</feature>
<comment type="similarity">
    <text evidence="2">Belongs to the PIEZO (TC 1.A.75) family.</text>
</comment>
<evidence type="ECO:0000256" key="7">
    <source>
        <dbReference type="ARBA" id="ARBA00023065"/>
    </source>
</evidence>
<feature type="domain" description="Piezo TM25-28" evidence="13">
    <location>
        <begin position="906"/>
        <end position="1078"/>
    </location>
</feature>
<feature type="transmembrane region" description="Helical" evidence="11">
    <location>
        <begin position="1396"/>
        <end position="1422"/>
    </location>
</feature>
<dbReference type="Pfam" id="PF23188">
    <property type="entry name" value="THU_Piezo1"/>
    <property type="match status" value="1"/>
</dbReference>
<dbReference type="PANTHER" id="PTHR47049">
    <property type="entry name" value="PIEZO-TYPE MECHANOSENSITIVE ION CHANNEL HOMOLOG"/>
    <property type="match status" value="1"/>
</dbReference>
<feature type="region of interest" description="Disordered" evidence="10">
    <location>
        <begin position="726"/>
        <end position="753"/>
    </location>
</feature>
<feature type="domain" description="Piezo non-specific cation channel cap" evidence="12">
    <location>
        <begin position="1606"/>
        <end position="1684"/>
    </location>
</feature>
<dbReference type="InterPro" id="IPR056768">
    <property type="entry name" value="THU_Piezo"/>
</dbReference>
<feature type="transmembrane region" description="Helical" evidence="11">
    <location>
        <begin position="340"/>
        <end position="358"/>
    </location>
</feature>
<evidence type="ECO:0000256" key="11">
    <source>
        <dbReference type="SAM" id="Phobius"/>
    </source>
</evidence>
<evidence type="ECO:0000256" key="1">
    <source>
        <dbReference type="ARBA" id="ARBA00004651"/>
    </source>
</evidence>
<keyword evidence="3" id="KW-0813">Transport</keyword>
<dbReference type="Pfam" id="PF24874">
    <property type="entry name" value="Piezo_THU9_anchor"/>
    <property type="match status" value="1"/>
</dbReference>
<feature type="compositionally biased region" description="Polar residues" evidence="10">
    <location>
        <begin position="733"/>
        <end position="744"/>
    </location>
</feature>
<feature type="transmembrane region" description="Helical" evidence="11">
    <location>
        <begin position="664"/>
        <end position="684"/>
    </location>
</feature>
<organism evidence="17 18">
    <name type="scientific">Bos mutus</name>
    <name type="common">wild yak</name>
    <dbReference type="NCBI Taxonomy" id="72004"/>
    <lineage>
        <taxon>Eukaryota</taxon>
        <taxon>Metazoa</taxon>
        <taxon>Chordata</taxon>
        <taxon>Craniata</taxon>
        <taxon>Vertebrata</taxon>
        <taxon>Euteleostomi</taxon>
        <taxon>Mammalia</taxon>
        <taxon>Eutheria</taxon>
        <taxon>Laurasiatheria</taxon>
        <taxon>Artiodactyla</taxon>
        <taxon>Ruminantia</taxon>
        <taxon>Pecora</taxon>
        <taxon>Bovidae</taxon>
        <taxon>Bovinae</taxon>
        <taxon>Bos</taxon>
    </lineage>
</organism>
<proteinExistence type="inferred from homology"/>
<feature type="domain" description="Piezo TM1-24" evidence="15">
    <location>
        <begin position="139"/>
        <end position="458"/>
    </location>
</feature>
<keyword evidence="9" id="KW-0407">Ion channel</keyword>
<keyword evidence="8 11" id="KW-0472">Membrane</keyword>
<dbReference type="PANTHER" id="PTHR47049:SF7">
    <property type="entry name" value="PIEZO-TYPE MECHANOSENSITIVE ION CHANNEL COMPONENT 2 ISOFORM X1"/>
    <property type="match status" value="1"/>
</dbReference>
<evidence type="ECO:0000256" key="3">
    <source>
        <dbReference type="ARBA" id="ARBA00022448"/>
    </source>
</evidence>
<evidence type="ECO:0000256" key="2">
    <source>
        <dbReference type="ARBA" id="ARBA00007821"/>
    </source>
</evidence>
<dbReference type="Proteomes" id="UP000322234">
    <property type="component" value="Unassembled WGS sequence"/>
</dbReference>
<dbReference type="InterPro" id="IPR056770">
    <property type="entry name" value="Piezo_THU9_anchor"/>
</dbReference>
<feature type="domain" description="Piezo TM1-24" evidence="15">
    <location>
        <begin position="470"/>
        <end position="546"/>
    </location>
</feature>
<evidence type="ECO:0000259" key="12">
    <source>
        <dbReference type="Pfam" id="PF12166"/>
    </source>
</evidence>
<evidence type="ECO:0000256" key="6">
    <source>
        <dbReference type="ARBA" id="ARBA00022989"/>
    </source>
</evidence>
<evidence type="ECO:0000259" key="15">
    <source>
        <dbReference type="Pfam" id="PF24871"/>
    </source>
</evidence>
<reference evidence="17" key="1">
    <citation type="submission" date="2019-10" db="EMBL/GenBank/DDBJ databases">
        <title>The sequence and de novo assembly of the wild yak genome.</title>
        <authorList>
            <person name="Liu Y."/>
        </authorList>
    </citation>
    <scope>NUCLEOTIDE SEQUENCE [LARGE SCALE GENOMIC DNA]</scope>
    <source>
        <strain evidence="17">WY2019</strain>
    </source>
</reference>
<evidence type="ECO:0000256" key="4">
    <source>
        <dbReference type="ARBA" id="ARBA00022475"/>
    </source>
</evidence>
<feature type="transmembrane region" description="Helical" evidence="11">
    <location>
        <begin position="914"/>
        <end position="931"/>
    </location>
</feature>
<evidence type="ECO:0000256" key="8">
    <source>
        <dbReference type="ARBA" id="ARBA00023136"/>
    </source>
</evidence>
<evidence type="ECO:0000256" key="10">
    <source>
        <dbReference type="SAM" id="MobiDB-lite"/>
    </source>
</evidence>
<name>A0A6B0R5Y1_9CETA</name>
<evidence type="ECO:0000256" key="5">
    <source>
        <dbReference type="ARBA" id="ARBA00022692"/>
    </source>
</evidence>
<comment type="caution">
    <text evidence="17">The sequence shown here is derived from an EMBL/GenBank/DDBJ whole genome shotgun (WGS) entry which is preliminary data.</text>
</comment>
<dbReference type="InterPro" id="IPR031334">
    <property type="entry name" value="Piezo_cap_dom"/>
</dbReference>
<evidence type="ECO:0008006" key="19">
    <source>
        <dbReference type="Google" id="ProtNLM"/>
    </source>
</evidence>
<feature type="transmembrane region" description="Helical" evidence="11">
    <location>
        <begin position="943"/>
        <end position="960"/>
    </location>
</feature>
<feature type="transmembrane region" description="Helical" evidence="11">
    <location>
        <begin position="434"/>
        <end position="451"/>
    </location>
</feature>
<dbReference type="InterPro" id="IPR027272">
    <property type="entry name" value="Piezo"/>
</dbReference>